<protein>
    <submittedName>
        <fullName evidence="2">Uncharacterized protein</fullName>
    </submittedName>
</protein>
<dbReference type="RefSeq" id="XP_002850713.1">
    <property type="nucleotide sequence ID" value="XM_002850667.1"/>
</dbReference>
<dbReference type="Proteomes" id="UP000002035">
    <property type="component" value="Unassembled WGS sequence"/>
</dbReference>
<dbReference type="eggNOG" id="ENOG502RQVS">
    <property type="taxonomic scope" value="Eukaryota"/>
</dbReference>
<reference evidence="3" key="1">
    <citation type="journal article" date="2012" name="MBio">
        <title>Comparative genome analysis of Trichophyton rubrum and related dermatophytes reveals candidate genes involved in infection.</title>
        <authorList>
            <person name="Martinez D.A."/>
            <person name="Oliver B.G."/>
            <person name="Graeser Y."/>
            <person name="Goldberg J.M."/>
            <person name="Li W."/>
            <person name="Martinez-Rossi N.M."/>
            <person name="Monod M."/>
            <person name="Shelest E."/>
            <person name="Barton R.C."/>
            <person name="Birch E."/>
            <person name="Brakhage A.A."/>
            <person name="Chen Z."/>
            <person name="Gurr S.J."/>
            <person name="Heiman D."/>
            <person name="Heitman J."/>
            <person name="Kosti I."/>
            <person name="Rossi A."/>
            <person name="Saif S."/>
            <person name="Samalova M."/>
            <person name="Saunders C.W."/>
            <person name="Shea T."/>
            <person name="Summerbell R.C."/>
            <person name="Xu J."/>
            <person name="Young S."/>
            <person name="Zeng Q."/>
            <person name="Birren B.W."/>
            <person name="Cuomo C.A."/>
            <person name="White T.C."/>
        </authorList>
    </citation>
    <scope>NUCLEOTIDE SEQUENCE [LARGE SCALE GENOMIC DNA]</scope>
    <source>
        <strain evidence="3">ATCC MYA-4605 / CBS 113480</strain>
    </source>
</reference>
<accession>C5FDF5</accession>
<dbReference type="OrthoDB" id="4115494at2759"/>
<dbReference type="AlphaFoldDB" id="C5FDF5"/>
<evidence type="ECO:0000313" key="2">
    <source>
        <dbReference type="EMBL" id="EEQ27929.1"/>
    </source>
</evidence>
<keyword evidence="3" id="KW-1185">Reference proteome</keyword>
<evidence type="ECO:0000313" key="3">
    <source>
        <dbReference type="Proteomes" id="UP000002035"/>
    </source>
</evidence>
<name>C5FDF5_ARTOC</name>
<dbReference type="GeneID" id="9226643"/>
<feature type="region of interest" description="Disordered" evidence="1">
    <location>
        <begin position="215"/>
        <end position="246"/>
    </location>
</feature>
<gene>
    <name evidence="2" type="ORF">MCYG_00817</name>
</gene>
<evidence type="ECO:0000256" key="1">
    <source>
        <dbReference type="SAM" id="MobiDB-lite"/>
    </source>
</evidence>
<organism evidence="2 3">
    <name type="scientific">Arthroderma otae (strain ATCC MYA-4605 / CBS 113480)</name>
    <name type="common">Microsporum canis</name>
    <dbReference type="NCBI Taxonomy" id="554155"/>
    <lineage>
        <taxon>Eukaryota</taxon>
        <taxon>Fungi</taxon>
        <taxon>Dikarya</taxon>
        <taxon>Ascomycota</taxon>
        <taxon>Pezizomycotina</taxon>
        <taxon>Eurotiomycetes</taxon>
        <taxon>Eurotiomycetidae</taxon>
        <taxon>Onygenales</taxon>
        <taxon>Arthrodermataceae</taxon>
        <taxon>Microsporum</taxon>
    </lineage>
</organism>
<dbReference type="OMA" id="WIERMNY"/>
<dbReference type="HOGENOM" id="CLU_066670_0_0_1"/>
<proteinExistence type="predicted"/>
<dbReference type="VEuPathDB" id="FungiDB:MCYG_00817"/>
<dbReference type="EMBL" id="DS995701">
    <property type="protein sequence ID" value="EEQ27929.1"/>
    <property type="molecule type" value="Genomic_DNA"/>
</dbReference>
<sequence>MGRLSGAQLRSLWSGPRVRLMHATSPDEAPQVLFNAIPKNMIAYFSPVLKDCFPAIGVARVNRQGCDGEKVATLYGGLKQAFIIIFNWMTKSCEGQGLAWIERMNYTKYARVFEAAKLLCVELVSEDMLTRMNKMANTQIRIEDVRLIYQFFPKHSEPRQIVIRSIGDAVFDRRLRAWALYKEFKIDCREYDYDIYEYVEKKRHAVAEKEQRQRLLENQGKRRRPRKSKLQQTKEADDTTDENTANQVVATKVTGVVSRKGKGGQPTYVSVTLDKFGVDNADYRPRY</sequence>